<evidence type="ECO:0000256" key="1">
    <source>
        <dbReference type="ARBA" id="ARBA00004613"/>
    </source>
</evidence>
<dbReference type="GO" id="GO:0016020">
    <property type="term" value="C:membrane"/>
    <property type="evidence" value="ECO:0007669"/>
    <property type="project" value="GOC"/>
</dbReference>
<dbReference type="InterPro" id="IPR011160">
    <property type="entry name" value="Sphingomy_PDE"/>
</dbReference>
<dbReference type="GeneID" id="70243022"/>
<dbReference type="GO" id="GO:0046513">
    <property type="term" value="P:ceramide biosynthetic process"/>
    <property type="evidence" value="ECO:0007669"/>
    <property type="project" value="UniProtKB-ARBA"/>
</dbReference>
<dbReference type="GO" id="GO:0046872">
    <property type="term" value="F:metal ion binding"/>
    <property type="evidence" value="ECO:0007669"/>
    <property type="project" value="UniProtKB-KW"/>
</dbReference>
<dbReference type="GO" id="GO:0005576">
    <property type="term" value="C:extracellular region"/>
    <property type="evidence" value="ECO:0007669"/>
    <property type="project" value="UniProtKB-SubCell"/>
</dbReference>
<evidence type="ECO:0000256" key="4">
    <source>
        <dbReference type="ARBA" id="ARBA00022723"/>
    </source>
</evidence>
<keyword evidence="4 11" id="KW-0479">Metal-binding</keyword>
<dbReference type="Gene3D" id="3.60.21.10">
    <property type="match status" value="1"/>
</dbReference>
<dbReference type="RefSeq" id="XP_046068015.1">
    <property type="nucleotide sequence ID" value="XM_046212735.1"/>
</dbReference>
<accession>A0AAD4KJY4</accession>
<dbReference type="SUPFAM" id="SSF56300">
    <property type="entry name" value="Metallo-dependent phosphatases"/>
    <property type="match status" value="1"/>
</dbReference>
<keyword evidence="16" id="KW-1185">Reference proteome</keyword>
<dbReference type="InterPro" id="IPR029052">
    <property type="entry name" value="Metallo-depent_PP-like"/>
</dbReference>
<dbReference type="GO" id="GO:0004767">
    <property type="term" value="F:sphingomyelin phosphodiesterase activity"/>
    <property type="evidence" value="ECO:0007669"/>
    <property type="project" value="UniProtKB-UniRule"/>
</dbReference>
<feature type="domain" description="Saposin B-type" evidence="14">
    <location>
        <begin position="37"/>
        <end position="121"/>
    </location>
</feature>
<dbReference type="GO" id="GO:0006685">
    <property type="term" value="P:sphingomyelin catabolic process"/>
    <property type="evidence" value="ECO:0007669"/>
    <property type="project" value="UniProtKB-UniRule"/>
</dbReference>
<evidence type="ECO:0000256" key="12">
    <source>
        <dbReference type="PIRSR" id="PIRSR000948-2"/>
    </source>
</evidence>
<evidence type="ECO:0000256" key="6">
    <source>
        <dbReference type="ARBA" id="ARBA00022801"/>
    </source>
</evidence>
<evidence type="ECO:0000256" key="9">
    <source>
        <dbReference type="ARBA" id="ARBA00023180"/>
    </source>
</evidence>
<evidence type="ECO:0000256" key="13">
    <source>
        <dbReference type="SAM" id="SignalP"/>
    </source>
</evidence>
<gene>
    <name evidence="15" type="ORF">BGW36DRAFT_326476</name>
</gene>
<organism evidence="15 16">
    <name type="scientific">Talaromyces proteolyticus</name>
    <dbReference type="NCBI Taxonomy" id="1131652"/>
    <lineage>
        <taxon>Eukaryota</taxon>
        <taxon>Fungi</taxon>
        <taxon>Dikarya</taxon>
        <taxon>Ascomycota</taxon>
        <taxon>Pezizomycotina</taxon>
        <taxon>Eurotiomycetes</taxon>
        <taxon>Eurotiomycetidae</taxon>
        <taxon>Eurotiales</taxon>
        <taxon>Trichocomaceae</taxon>
        <taxon>Talaromyces</taxon>
        <taxon>Talaromyces sect. Bacilispori</taxon>
    </lineage>
</organism>
<feature type="disulfide bond" evidence="12">
    <location>
        <begin position="70"/>
        <end position="81"/>
    </location>
</feature>
<comment type="subcellular location">
    <subcellularLocation>
        <location evidence="1">Secreted</location>
    </subcellularLocation>
</comment>
<keyword evidence="9" id="KW-0325">Glycoprotein</keyword>
<evidence type="ECO:0000256" key="11">
    <source>
        <dbReference type="PIRSR" id="PIRSR000948-1"/>
    </source>
</evidence>
<feature type="binding site" evidence="11">
    <location>
        <position position="154"/>
    </location>
    <ligand>
        <name>Zn(2+)</name>
        <dbReference type="ChEBI" id="CHEBI:29105"/>
        <label>1</label>
    </ligand>
</feature>
<comment type="function">
    <text evidence="10">Converts sphingomyelin to ceramide.</text>
</comment>
<evidence type="ECO:0000313" key="15">
    <source>
        <dbReference type="EMBL" id="KAH8692018.1"/>
    </source>
</evidence>
<feature type="binding site" evidence="11">
    <location>
        <position position="156"/>
    </location>
    <ligand>
        <name>Zn(2+)</name>
        <dbReference type="ChEBI" id="CHEBI:29105"/>
        <label>1</label>
    </ligand>
</feature>
<sequence length="627" mass="68239">MKITGCLNFALVLASFAAARTPVKRDNVSTILSDIENAVTCAACEALLVILQGLAHLGNDDFTSTITEVCILAGVEDSDVCAGAISREGPILAHDLRQMNIPSHTAQLFCNTIFGLCPFPTVTAYNVTFPSPKPSTSRPAASGKTSVKVVHYSDIHVDLSYETGSSYNCTKNICCRPYTSADAPGNTSYPAGPYGNHACDAPVSLEESMYAAIQEIAPDAIFTLFTGDVVEGAVWLVNETEVTGDLQSAYGKMSSLTQVYSTVGNHDAAPVNSFPPDAVNTTISSQWVYDTLSSLWTSSIGSAASATADRNPGAYSVLHPGSNLRIISFNTNMYYKENFWLYESTMEADPSGQLAWLVDELQAAEDAGERVYLIGHMPMGSGDAFYDGSNYFDQIVTRYEAVIAALFFGHTHKDEFEISYSNYTSQSYSNAVEISYIAPAMTPTSGMPAFRVYSVDPETYAILDMTTYIANMSDPTYQTSGPTWAKYYSVKETYGLLVTPPLTDAYAELTPAFWHNLTEVFSSNQTVFDEYYARKSRGYDVADCIGSCVTDEVCQLRAAQSQYNCVTVSPGINFKVKRSDNSHGMDAHSDGNCQGSQTKRILRALMTRKDIQSKLDRRITGFGDDNA</sequence>
<dbReference type="InterPro" id="IPR008139">
    <property type="entry name" value="SaposinB_dom"/>
</dbReference>
<dbReference type="Pfam" id="PF00149">
    <property type="entry name" value="Metallophos"/>
    <property type="match status" value="1"/>
</dbReference>
<dbReference type="EMBL" id="JAJTJA010000011">
    <property type="protein sequence ID" value="KAH8692018.1"/>
    <property type="molecule type" value="Genomic_DNA"/>
</dbReference>
<keyword evidence="5 13" id="KW-0732">Signal</keyword>
<dbReference type="PANTHER" id="PTHR10340:SF34">
    <property type="entry name" value="SPHINGOMYELIN PHOSPHODIESTERASE"/>
    <property type="match status" value="1"/>
</dbReference>
<feature type="binding site" evidence="11">
    <location>
        <position position="228"/>
    </location>
    <ligand>
        <name>Zn(2+)</name>
        <dbReference type="ChEBI" id="CHEBI:29105"/>
        <label>1</label>
    </ligand>
</feature>
<comment type="similarity">
    <text evidence="2 10">Belongs to the acid sphingomyelinase family.</text>
</comment>
<protein>
    <recommendedName>
        <fullName evidence="10">Sphingomyelin phosphodiesterase</fullName>
    </recommendedName>
</protein>
<feature type="binding site" evidence="11">
    <location>
        <position position="412"/>
    </location>
    <ligand>
        <name>Zn(2+)</name>
        <dbReference type="ChEBI" id="CHEBI:29105"/>
        <label>1</label>
    </ligand>
</feature>
<keyword evidence="3" id="KW-0964">Secreted</keyword>
<evidence type="ECO:0000256" key="2">
    <source>
        <dbReference type="ARBA" id="ARBA00008234"/>
    </source>
</evidence>
<keyword evidence="8 12" id="KW-1015">Disulfide bond</keyword>
<keyword evidence="6 10" id="KW-0378">Hydrolase</keyword>
<feature type="binding site" evidence="11">
    <location>
        <position position="228"/>
    </location>
    <ligand>
        <name>Zn(2+)</name>
        <dbReference type="ChEBI" id="CHEBI:29105"/>
        <label>2</label>
    </ligand>
</feature>
<name>A0AAD4KJY4_9EURO</name>
<dbReference type="InterPro" id="IPR004843">
    <property type="entry name" value="Calcineurin-like_PHP"/>
</dbReference>
<evidence type="ECO:0000256" key="7">
    <source>
        <dbReference type="ARBA" id="ARBA00022833"/>
    </source>
</evidence>
<dbReference type="PIRSF" id="PIRSF000948">
    <property type="entry name" value="Sphingomy_PDE"/>
    <property type="match status" value="1"/>
</dbReference>
<evidence type="ECO:0000256" key="3">
    <source>
        <dbReference type="ARBA" id="ARBA00022525"/>
    </source>
</evidence>
<feature type="binding site" evidence="11">
    <location>
        <position position="410"/>
    </location>
    <ligand>
        <name>Zn(2+)</name>
        <dbReference type="ChEBI" id="CHEBI:29105"/>
        <label>2</label>
    </ligand>
</feature>
<feature type="binding site" evidence="11">
    <location>
        <position position="265"/>
    </location>
    <ligand>
        <name>Zn(2+)</name>
        <dbReference type="ChEBI" id="CHEBI:29105"/>
        <label>2</label>
    </ligand>
</feature>
<evidence type="ECO:0000259" key="14">
    <source>
        <dbReference type="PROSITE" id="PS50015"/>
    </source>
</evidence>
<dbReference type="PROSITE" id="PS50015">
    <property type="entry name" value="SAP_B"/>
    <property type="match status" value="1"/>
</dbReference>
<keyword evidence="10" id="KW-0326">Glycosidase</keyword>
<comment type="cofactor">
    <cofactor evidence="11">
        <name>Zn(2+)</name>
        <dbReference type="ChEBI" id="CHEBI:29105"/>
    </cofactor>
    <text evidence="11">Binds 2 Zn(2+) ions per subunit.</text>
</comment>
<evidence type="ECO:0000256" key="5">
    <source>
        <dbReference type="ARBA" id="ARBA00022729"/>
    </source>
</evidence>
<feature type="signal peptide" evidence="13">
    <location>
        <begin position="1"/>
        <end position="19"/>
    </location>
</feature>
<feature type="disulfide bond" evidence="12">
    <location>
        <begin position="169"/>
        <end position="174"/>
    </location>
</feature>
<proteinExistence type="inferred from homology"/>
<dbReference type="CDD" id="cd00842">
    <property type="entry name" value="MPP_ASMase"/>
    <property type="match status" value="1"/>
</dbReference>
<feature type="disulfide bond" evidence="12">
    <location>
        <begin position="175"/>
        <end position="199"/>
    </location>
</feature>
<comment type="caution">
    <text evidence="15">The sequence shown here is derived from an EMBL/GenBank/DDBJ whole genome shotgun (WGS) entry which is preliminary data.</text>
</comment>
<evidence type="ECO:0000313" key="16">
    <source>
        <dbReference type="Proteomes" id="UP001201262"/>
    </source>
</evidence>
<reference evidence="15" key="1">
    <citation type="submission" date="2021-12" db="EMBL/GenBank/DDBJ databases">
        <title>Convergent genome expansion in fungi linked to evolution of root-endophyte symbiosis.</title>
        <authorList>
            <consortium name="DOE Joint Genome Institute"/>
            <person name="Ke Y.-H."/>
            <person name="Bonito G."/>
            <person name="Liao H.-L."/>
            <person name="Looney B."/>
            <person name="Rojas-Flechas A."/>
            <person name="Nash J."/>
            <person name="Hameed K."/>
            <person name="Schadt C."/>
            <person name="Martin F."/>
            <person name="Crous P.W."/>
            <person name="Miettinen O."/>
            <person name="Magnuson J.K."/>
            <person name="Labbe J."/>
            <person name="Jacobson D."/>
            <person name="Doktycz M.J."/>
            <person name="Veneault-Fourrey C."/>
            <person name="Kuo A."/>
            <person name="Mondo S."/>
            <person name="Calhoun S."/>
            <person name="Riley R."/>
            <person name="Ohm R."/>
            <person name="LaButti K."/>
            <person name="Andreopoulos B."/>
            <person name="Pangilinan J."/>
            <person name="Nolan M."/>
            <person name="Tritt A."/>
            <person name="Clum A."/>
            <person name="Lipzen A."/>
            <person name="Daum C."/>
            <person name="Barry K."/>
            <person name="Grigoriev I.V."/>
            <person name="Vilgalys R."/>
        </authorList>
    </citation>
    <scope>NUCLEOTIDE SEQUENCE</scope>
    <source>
        <strain evidence="15">PMI_201</strain>
    </source>
</reference>
<dbReference type="PANTHER" id="PTHR10340">
    <property type="entry name" value="SPHINGOMYELIN PHOSPHODIESTERASE"/>
    <property type="match status" value="1"/>
</dbReference>
<dbReference type="Pfam" id="PF19272">
    <property type="entry name" value="ASMase_C"/>
    <property type="match status" value="1"/>
</dbReference>
<feature type="chain" id="PRO_5041915570" description="Sphingomyelin phosphodiesterase" evidence="13">
    <location>
        <begin position="20"/>
        <end position="627"/>
    </location>
</feature>
<dbReference type="GO" id="GO:0016798">
    <property type="term" value="F:hydrolase activity, acting on glycosyl bonds"/>
    <property type="evidence" value="ECO:0007669"/>
    <property type="project" value="UniProtKB-KW"/>
</dbReference>
<dbReference type="InterPro" id="IPR045473">
    <property type="entry name" value="ASM_C"/>
</dbReference>
<dbReference type="Proteomes" id="UP001201262">
    <property type="component" value="Unassembled WGS sequence"/>
</dbReference>
<feature type="disulfide bond" evidence="12">
    <location>
        <begin position="544"/>
        <end position="548"/>
    </location>
</feature>
<feature type="disulfide bond" evidence="12">
    <location>
        <begin position="41"/>
        <end position="117"/>
    </location>
</feature>
<feature type="binding site" evidence="11">
    <location>
        <position position="376"/>
    </location>
    <ligand>
        <name>Zn(2+)</name>
        <dbReference type="ChEBI" id="CHEBI:29105"/>
        <label>2</label>
    </ligand>
</feature>
<dbReference type="InterPro" id="IPR041805">
    <property type="entry name" value="ASMase/PPN1_MPP"/>
</dbReference>
<evidence type="ECO:0000256" key="10">
    <source>
        <dbReference type="PIRNR" id="PIRNR000948"/>
    </source>
</evidence>
<dbReference type="AlphaFoldDB" id="A0AAD4KJY4"/>
<evidence type="ECO:0000256" key="8">
    <source>
        <dbReference type="ARBA" id="ARBA00023157"/>
    </source>
</evidence>
<keyword evidence="7 11" id="KW-0862">Zinc</keyword>